<dbReference type="InterPro" id="IPR056884">
    <property type="entry name" value="NPHP3-like_N"/>
</dbReference>
<dbReference type="InterPro" id="IPR027417">
    <property type="entry name" value="P-loop_NTPase"/>
</dbReference>
<feature type="compositionally biased region" description="Polar residues" evidence="2">
    <location>
        <begin position="8"/>
        <end position="29"/>
    </location>
</feature>
<dbReference type="AlphaFoldDB" id="A0A0C3A8N2"/>
<dbReference type="Gene3D" id="3.40.50.300">
    <property type="entry name" value="P-loop containing nucleotide triphosphate hydrolases"/>
    <property type="match status" value="1"/>
</dbReference>
<keyword evidence="1" id="KW-0677">Repeat</keyword>
<sequence length="815" mass="90645">MAMKSRKTAINLSNGEGARSTTAPTSKGSSVFARGKAAFKRLRNRIIQNAPKEAETHEAPTTGKTEVVPVLSVNDLLVTSVTTSTLAGDNDLSASAQKGQVPVLSTSAISGNNQHIHAISDNVRNAEKKILSVESFTGPSNIVVNTIGLANTAMTQLDTFNTTYLQPLSAFNTVVDGIAHIHPYARMALGVLTTASRANLDISMMDLISRVKQIYELILEDRSPSKINSMKDVLVQIAQVIHKCAQFISRYSETKSFWERLGKNVFSETTVTVTDYSSKLDKLMQELRDRAVLNIHDNIQQIQEDVSLDSLTCAGRVGLNQAKKCLDGTRTEILNEIVDWIKDTHTATPHIFWLHGQAGKGKSAIAHTIGLQAKHLGNFGSCFCFTRVRHHEGLHTKLFTTIARDLADHDLRFRLLLAGVVANDHALRDTEDIAEQWQKLILEPLTRLEGSLTRNIVVIIDALDESGGDITREGILDIFARGTELPANIRILLTSRPLMDIREAFHSKEHILIRSLDDIDSNSTTRDITLYISTKLKTLGATFSDKSFEQLAAQSDGLFEWARLACDFLRPRIGVTPQERFRKVMSRAGDGSNLLDEMYTTFLKDLIQGSADALDRFRSVMRQILWSKEPVPISVMDAMRLKFSQEDDHYPVGIVLDFMASFLAGTTDASTPVRPLHASFYDFLIDERRSGEFFVDGSGIHHDLALASLRVMRDGLRFNICGLESSYVRNSAVTDLEKKVQENIPWHLMYSCRFWAIHLQDSVFDLDLAQHVKEFVTGEQVLFWLEALGVSKFIGEAYGALTAAERWLQVGKGGI</sequence>
<evidence type="ECO:0000259" key="3">
    <source>
        <dbReference type="Pfam" id="PF24883"/>
    </source>
</evidence>
<reference evidence="5" key="2">
    <citation type="submission" date="2015-01" db="EMBL/GenBank/DDBJ databases">
        <title>Evolutionary Origins and Diversification of the Mycorrhizal Mutualists.</title>
        <authorList>
            <consortium name="DOE Joint Genome Institute"/>
            <consortium name="Mycorrhizal Genomics Consortium"/>
            <person name="Kohler A."/>
            <person name="Kuo A."/>
            <person name="Nagy L.G."/>
            <person name="Floudas D."/>
            <person name="Copeland A."/>
            <person name="Barry K.W."/>
            <person name="Cichocki N."/>
            <person name="Veneault-Fourrey C."/>
            <person name="LaButti K."/>
            <person name="Lindquist E.A."/>
            <person name="Lipzen A."/>
            <person name="Lundell T."/>
            <person name="Morin E."/>
            <person name="Murat C."/>
            <person name="Riley R."/>
            <person name="Ohm R."/>
            <person name="Sun H."/>
            <person name="Tunlid A."/>
            <person name="Henrissat B."/>
            <person name="Grigoriev I.V."/>
            <person name="Hibbett D.S."/>
            <person name="Martin F."/>
        </authorList>
    </citation>
    <scope>NUCLEOTIDE SEQUENCE [LARGE SCALE GENOMIC DNA]</scope>
    <source>
        <strain evidence="5">Foug A</strain>
    </source>
</reference>
<gene>
    <name evidence="4" type="ORF">SCLCIDRAFT_910046</name>
</gene>
<accession>A0A0C3A8N2</accession>
<name>A0A0C3A8N2_9AGAM</name>
<protein>
    <recommendedName>
        <fullName evidence="3">Nephrocystin 3-like N-terminal domain-containing protein</fullName>
    </recommendedName>
</protein>
<dbReference type="Proteomes" id="UP000053989">
    <property type="component" value="Unassembled WGS sequence"/>
</dbReference>
<dbReference type="PANTHER" id="PTHR10039:SF15">
    <property type="entry name" value="NACHT DOMAIN-CONTAINING PROTEIN"/>
    <property type="match status" value="1"/>
</dbReference>
<dbReference type="OrthoDB" id="3267051at2759"/>
<feature type="region of interest" description="Disordered" evidence="2">
    <location>
        <begin position="1"/>
        <end position="31"/>
    </location>
</feature>
<dbReference type="SUPFAM" id="SSF52540">
    <property type="entry name" value="P-loop containing nucleoside triphosphate hydrolases"/>
    <property type="match status" value="1"/>
</dbReference>
<dbReference type="HOGENOM" id="CLU_000288_6_0_1"/>
<dbReference type="PANTHER" id="PTHR10039">
    <property type="entry name" value="AMELOGENIN"/>
    <property type="match status" value="1"/>
</dbReference>
<dbReference type="InParanoid" id="A0A0C3A8N2"/>
<feature type="domain" description="Nephrocystin 3-like N-terminal" evidence="3">
    <location>
        <begin position="333"/>
        <end position="496"/>
    </location>
</feature>
<evidence type="ECO:0000313" key="5">
    <source>
        <dbReference type="Proteomes" id="UP000053989"/>
    </source>
</evidence>
<dbReference type="EMBL" id="KN822054">
    <property type="protein sequence ID" value="KIM61217.1"/>
    <property type="molecule type" value="Genomic_DNA"/>
</dbReference>
<organism evidence="4 5">
    <name type="scientific">Scleroderma citrinum Foug A</name>
    <dbReference type="NCBI Taxonomy" id="1036808"/>
    <lineage>
        <taxon>Eukaryota</taxon>
        <taxon>Fungi</taxon>
        <taxon>Dikarya</taxon>
        <taxon>Basidiomycota</taxon>
        <taxon>Agaricomycotina</taxon>
        <taxon>Agaricomycetes</taxon>
        <taxon>Agaricomycetidae</taxon>
        <taxon>Boletales</taxon>
        <taxon>Sclerodermatineae</taxon>
        <taxon>Sclerodermataceae</taxon>
        <taxon>Scleroderma</taxon>
    </lineage>
</organism>
<keyword evidence="5" id="KW-1185">Reference proteome</keyword>
<dbReference type="STRING" id="1036808.A0A0C3A8N2"/>
<evidence type="ECO:0000256" key="1">
    <source>
        <dbReference type="ARBA" id="ARBA00022737"/>
    </source>
</evidence>
<evidence type="ECO:0000256" key="2">
    <source>
        <dbReference type="SAM" id="MobiDB-lite"/>
    </source>
</evidence>
<dbReference type="Pfam" id="PF24883">
    <property type="entry name" value="NPHP3_N"/>
    <property type="match status" value="1"/>
</dbReference>
<evidence type="ECO:0000313" key="4">
    <source>
        <dbReference type="EMBL" id="KIM61217.1"/>
    </source>
</evidence>
<proteinExistence type="predicted"/>
<reference evidence="4 5" key="1">
    <citation type="submission" date="2014-04" db="EMBL/GenBank/DDBJ databases">
        <authorList>
            <consortium name="DOE Joint Genome Institute"/>
            <person name="Kuo A."/>
            <person name="Kohler A."/>
            <person name="Nagy L.G."/>
            <person name="Floudas D."/>
            <person name="Copeland A."/>
            <person name="Barry K.W."/>
            <person name="Cichocki N."/>
            <person name="Veneault-Fourrey C."/>
            <person name="LaButti K."/>
            <person name="Lindquist E.A."/>
            <person name="Lipzen A."/>
            <person name="Lundell T."/>
            <person name="Morin E."/>
            <person name="Murat C."/>
            <person name="Sun H."/>
            <person name="Tunlid A."/>
            <person name="Henrissat B."/>
            <person name="Grigoriev I.V."/>
            <person name="Hibbett D.S."/>
            <person name="Martin F."/>
            <person name="Nordberg H.P."/>
            <person name="Cantor M.N."/>
            <person name="Hua S.X."/>
        </authorList>
    </citation>
    <scope>NUCLEOTIDE SEQUENCE [LARGE SCALE GENOMIC DNA]</scope>
    <source>
        <strain evidence="4 5">Foug A</strain>
    </source>
</reference>